<keyword evidence="3" id="KW-0472">Membrane</keyword>
<keyword evidence="3" id="KW-1133">Transmembrane helix</keyword>
<dbReference type="Gene3D" id="1.20.120.1760">
    <property type="match status" value="1"/>
</dbReference>
<dbReference type="InterPro" id="IPR000462">
    <property type="entry name" value="CDP-OH_P_trans"/>
</dbReference>
<dbReference type="Pfam" id="PF01066">
    <property type="entry name" value="CDP-OH_P_transf"/>
    <property type="match status" value="1"/>
</dbReference>
<dbReference type="InterPro" id="IPR048254">
    <property type="entry name" value="CDP_ALCOHOL_P_TRANSF_CS"/>
</dbReference>
<dbReference type="RefSeq" id="WP_239641753.1">
    <property type="nucleotide sequence ID" value="NZ_BAND01000164.1"/>
</dbReference>
<evidence type="ECO:0000256" key="2">
    <source>
        <dbReference type="RuleBase" id="RU003750"/>
    </source>
</evidence>
<evidence type="ECO:0000313" key="4">
    <source>
        <dbReference type="EMBL" id="GAJ30532.1"/>
    </source>
</evidence>
<sequence>MNMDSLPSLANRTVRSGAAPWPAPGGVRRTSEIEEATNRHLIHPVSTWLTYRFARLGVAPNTVSLTGMAAGLFAGFCYAHDSSRLWIWAGLALMLVWHVMDGADGQLARLTGRQSASGKVLDGICDYVTFIAVYVGLALVMSRKDGAWVWALVAFSGLCHALQSAAYEFQRQEYDYWGHGRGASPLALPTAHAGGALHAVYARAQRMFSGHAAALHAALGPRLDPGTGNGPEQEAWLRARYRATFAPVVRRWSVLCANYRTFGLFAFTILGIPLGYFLFESVVLSAVLAFLILRLQKTQDRFIRSDACLVRSRDPAPAAR</sequence>
<evidence type="ECO:0000256" key="1">
    <source>
        <dbReference type="ARBA" id="ARBA00022679"/>
    </source>
</evidence>
<reference evidence="4 5" key="2">
    <citation type="journal article" date="2014" name="FEMS Microbiol. Lett.">
        <title>Draft genomic DNA sequence of the facultatively methylotrophic bacterium Acidomonas methanolica type strain MB58.</title>
        <authorList>
            <person name="Higashiura N."/>
            <person name="Hadano H."/>
            <person name="Hirakawa H."/>
            <person name="Matsutani M."/>
            <person name="Takabe S."/>
            <person name="Matsushita K."/>
            <person name="Azuma Y."/>
        </authorList>
    </citation>
    <scope>NUCLEOTIDE SEQUENCE [LARGE SCALE GENOMIC DNA]</scope>
    <source>
        <strain evidence="4 5">MB58</strain>
    </source>
</reference>
<dbReference type="GO" id="GO:0016020">
    <property type="term" value="C:membrane"/>
    <property type="evidence" value="ECO:0007669"/>
    <property type="project" value="InterPro"/>
</dbReference>
<keyword evidence="5" id="KW-1185">Reference proteome</keyword>
<dbReference type="AlphaFoldDB" id="A0A023D8N2"/>
<gene>
    <name evidence="4" type="ORF">Amme_172_001</name>
</gene>
<comment type="caution">
    <text evidence="4">The sequence shown here is derived from an EMBL/GenBank/DDBJ whole genome shotgun (WGS) entry which is preliminary data.</text>
</comment>
<feature type="transmembrane region" description="Helical" evidence="3">
    <location>
        <begin position="276"/>
        <end position="295"/>
    </location>
</feature>
<name>A0A023D8N2_ACIMT</name>
<evidence type="ECO:0000313" key="5">
    <source>
        <dbReference type="Proteomes" id="UP000019760"/>
    </source>
</evidence>
<organism evidence="4 5">
    <name type="scientific">Acidomonas methanolica NBRC 104435</name>
    <dbReference type="NCBI Taxonomy" id="1231351"/>
    <lineage>
        <taxon>Bacteria</taxon>
        <taxon>Pseudomonadati</taxon>
        <taxon>Pseudomonadota</taxon>
        <taxon>Alphaproteobacteria</taxon>
        <taxon>Acetobacterales</taxon>
        <taxon>Acetobacteraceae</taxon>
        <taxon>Acidomonas</taxon>
    </lineage>
</organism>
<feature type="transmembrane region" description="Helical" evidence="3">
    <location>
        <begin position="85"/>
        <end position="103"/>
    </location>
</feature>
<evidence type="ECO:0000256" key="3">
    <source>
        <dbReference type="SAM" id="Phobius"/>
    </source>
</evidence>
<accession>A0A023D8N2</accession>
<dbReference type="GO" id="GO:0008654">
    <property type="term" value="P:phospholipid biosynthetic process"/>
    <property type="evidence" value="ECO:0007669"/>
    <property type="project" value="InterPro"/>
</dbReference>
<comment type="similarity">
    <text evidence="2">Belongs to the CDP-alcohol phosphatidyltransferase class-I family.</text>
</comment>
<dbReference type="InterPro" id="IPR043130">
    <property type="entry name" value="CDP-OH_PTrfase_TM_dom"/>
</dbReference>
<protein>
    <submittedName>
        <fullName evidence="4">CDP-alcohol phosphatidyltransferase</fullName>
    </submittedName>
</protein>
<dbReference type="GO" id="GO:0016780">
    <property type="term" value="F:phosphotransferase activity, for other substituted phosphate groups"/>
    <property type="evidence" value="ECO:0007669"/>
    <property type="project" value="InterPro"/>
</dbReference>
<keyword evidence="1 2" id="KW-0808">Transferase</keyword>
<reference evidence="5" key="1">
    <citation type="journal article" date="2014" name="FEMS Microbiol. Lett.">
        <title>Draft Genomic DNA Sequence of the Facultatively Methylotrophic Bacterium Acidomonas methanolica type strain MB58.</title>
        <authorList>
            <person name="Higashiura N."/>
            <person name="Hadano H."/>
            <person name="Hirakawa H."/>
            <person name="Matsutani M."/>
            <person name="Takabe S."/>
            <person name="Matsushita K."/>
            <person name="Azuma Y."/>
        </authorList>
    </citation>
    <scope>NUCLEOTIDE SEQUENCE [LARGE SCALE GENOMIC DNA]</scope>
    <source>
        <strain evidence="5">MB58</strain>
    </source>
</reference>
<keyword evidence="3" id="KW-0812">Transmembrane</keyword>
<dbReference type="PROSITE" id="PS00379">
    <property type="entry name" value="CDP_ALCOHOL_P_TRANSF"/>
    <property type="match status" value="1"/>
</dbReference>
<dbReference type="EMBL" id="BAND01000164">
    <property type="protein sequence ID" value="GAJ30532.1"/>
    <property type="molecule type" value="Genomic_DNA"/>
</dbReference>
<feature type="transmembrane region" description="Helical" evidence="3">
    <location>
        <begin position="147"/>
        <end position="167"/>
    </location>
</feature>
<feature type="transmembrane region" description="Helical" evidence="3">
    <location>
        <begin position="58"/>
        <end position="79"/>
    </location>
</feature>
<feature type="transmembrane region" description="Helical" evidence="3">
    <location>
        <begin position="124"/>
        <end position="141"/>
    </location>
</feature>
<dbReference type="Proteomes" id="UP000019760">
    <property type="component" value="Unassembled WGS sequence"/>
</dbReference>
<proteinExistence type="inferred from homology"/>